<evidence type="ECO:0000313" key="3">
    <source>
        <dbReference type="Proteomes" id="UP000471648"/>
    </source>
</evidence>
<feature type="compositionally biased region" description="Low complexity" evidence="1">
    <location>
        <begin position="477"/>
        <end position="497"/>
    </location>
</feature>
<comment type="caution">
    <text evidence="2">The sequence shown here is derived from an EMBL/GenBank/DDBJ whole genome shotgun (WGS) entry which is preliminary data.</text>
</comment>
<evidence type="ECO:0000256" key="1">
    <source>
        <dbReference type="SAM" id="MobiDB-lite"/>
    </source>
</evidence>
<evidence type="ECO:0000313" key="2">
    <source>
        <dbReference type="EMBL" id="NEB69139.1"/>
    </source>
</evidence>
<dbReference type="Proteomes" id="UP000471648">
    <property type="component" value="Unassembled WGS sequence"/>
</dbReference>
<gene>
    <name evidence="2" type="ORF">G3I39_19085</name>
</gene>
<dbReference type="InterPro" id="IPR027417">
    <property type="entry name" value="P-loop_NTPase"/>
</dbReference>
<name>A0A6N9VDM6_STRMI</name>
<dbReference type="SUPFAM" id="SSF52540">
    <property type="entry name" value="P-loop containing nucleoside triphosphate hydrolases"/>
    <property type="match status" value="1"/>
</dbReference>
<feature type="region of interest" description="Disordered" evidence="1">
    <location>
        <begin position="412"/>
        <end position="536"/>
    </location>
</feature>
<proteinExistence type="predicted"/>
<feature type="region of interest" description="Disordered" evidence="1">
    <location>
        <begin position="188"/>
        <end position="218"/>
    </location>
</feature>
<dbReference type="RefSeq" id="WP_164357691.1">
    <property type="nucleotide sequence ID" value="NZ_JAAGME010000805.1"/>
</dbReference>
<dbReference type="Gene3D" id="3.40.50.300">
    <property type="entry name" value="P-loop containing nucleotide triphosphate hydrolases"/>
    <property type="match status" value="1"/>
</dbReference>
<feature type="compositionally biased region" description="Basic and acidic residues" evidence="1">
    <location>
        <begin position="423"/>
        <end position="434"/>
    </location>
</feature>
<accession>A0A6N9VDM6</accession>
<organism evidence="2 3">
    <name type="scientific">Streptomyces microflavus</name>
    <name type="common">Streptomyces lipmanii</name>
    <dbReference type="NCBI Taxonomy" id="1919"/>
    <lineage>
        <taxon>Bacteria</taxon>
        <taxon>Bacillati</taxon>
        <taxon>Actinomycetota</taxon>
        <taxon>Actinomycetes</taxon>
        <taxon>Kitasatosporales</taxon>
        <taxon>Streptomycetaceae</taxon>
        <taxon>Streptomyces</taxon>
    </lineage>
</organism>
<dbReference type="EMBL" id="JAAGME010000805">
    <property type="protein sequence ID" value="NEB69139.1"/>
    <property type="molecule type" value="Genomic_DNA"/>
</dbReference>
<protein>
    <submittedName>
        <fullName evidence="2">Uncharacterized protein</fullName>
    </submittedName>
</protein>
<reference evidence="2 3" key="1">
    <citation type="submission" date="2020-01" db="EMBL/GenBank/DDBJ databases">
        <title>Insect and environment-associated Actinomycetes.</title>
        <authorList>
            <person name="Currrie C."/>
            <person name="Chevrette M."/>
            <person name="Carlson C."/>
            <person name="Stubbendieck R."/>
            <person name="Wendt-Pienkowski E."/>
        </authorList>
    </citation>
    <scope>NUCLEOTIDE SEQUENCE [LARGE SCALE GENOMIC DNA]</scope>
    <source>
        <strain evidence="2 3">SID14438</strain>
    </source>
</reference>
<sequence>MARRTPRTPHHTLVEPQRTHYLELERAVAELSDPVGDVLALLTEKQLSSMLERLSRKSRTAVLQELRTPSVGQPSIHAVRQALGALRRCEGAQQTYIVGTLTQPTLDGMWDGLFTWLEQGSDQDLSELEELAPDRTVLLLTGLVQWRVTQHAVPLLHLVLRDHPLSSWPAKGADAVVGACQAFEKSYRSRPAGSQPSAPAPRPEGMPSDSEESAVSVEPVSTIDLGTTAASATQAERLRGAFALAMEVVTEATQLLTAGRVVPAELLQPVGKVAQVVDEVHAAVVRALHEPEAHPGQDLPSLLEALEALSVAAEQDHAIREILQRVAAASGPVGHPAIPHLRAAAESLLAVGTWTPQQVQEAEWLATVAGLADAVTSDDDDGADALTEQLRQALPPAIAPVLTLILRGKAIVPSVPNSSDPTKGNDPERPHETAPQESAPLEGPPPQELGRIPNSDAEKSPDTYEASIPVPRHGSDSEPGASAAGCSPSTASSASSSVERAMPSDRLSTPAQPAVAPSPAQLSATKPDTPTAPIASPVLADLTGRGQLALAHHAANALGHLPTASALRALALAEAMRSDTGACAHELRAAVTDQLQRGVPDSLADQLIVLAAAVRSGLLAGDPDSGELALKIAAQWHDLPGTSAVATAIGNASARGQLSGRTTLNVLAARPDTVDDLAVICDTARAELRTVPNLSNLRAKQFAERWWAPDGLIGALLHPVADDRRDLAATTRQQLRNLGSPGALSAFLDADDKATRGTSRKLKNAARSRILQHAANSLDVVQQWLLLIAQTQPRANDPLSFLHEAVHPHHQRMIDELTTLAETNPKTLTAAAARSCLVSLKTTARLLAGGTLTGTEPEPSTVLNIDLLRAPELDFSTHLVPSRTPTLDDVSAADGADWAQGVRTSIDRENYAIARIALDALEQADTTSPTLTDELRATLHTRRAHSGSAIRALHGELARDIDTATRLGRVPEPGRARITARMEATSSALAGDALGAVRRECEAIQKELAVLGAEAARTLQERATVELNEAEAPTQLTNAVKQLIAEGDLATAEEYLLAAREGNTPPQAQHTALADFNAFFPAVPQALSDGITPAVISAAENGTSLGPLNFGPLSPGDRKIAVAALTAWHHVATRWAQVRTNTYVLSPALRLAGIEYEREADPGLPVASNLRRWVDLRDVTLIGKVRLPAFGTQADGRLRLLMTSEVTDAAKLIAWVQQDPSSIPVMIAFIGTLSPTQRRALAAACAEHPAKPVLVLDAAALAYLASRGSGQFTLTERILAPFSAINPYTPDANEAVPEEMFYGRGEELSAVTDQHGVSLLYGGRRLGKSALLRAAGRRHALTEGHVALYLPLPSSLASGTEEIWDMISTELSRAGIGLAPGRRASTAFRRVRDAITAWLDQDRTRRLLLLLDECDSFFDAEADAGFPQTTRLRDLMSATERRFKPVFAGLHQVQRFAGLPNQPLAEAHFGRALGIGPLSPGPAYRLLQEPAEVLGISFAHDSLIHRLLAYCNYHPKLLQVAGEALVSEALASRTPDGPPWTIDNDILERVIGSPDLRRRIRDTVRLNLNLDPRYKVIALLIAHNAHTHGIEHSMSTRALRHQCAEWWPESFTHHTADEFRVLLEEMVGLGILATERDGWRLRSSNVLRLLGTPDAIEEELHAHDPNDTSTRLSISQARRPLPGARISPLTEQQIASLVRRDNALRIVLGTDATCLDDVTTALTDQQQRTPSELAPLIKPATPHAYRQALSAGKARSPHRLIISDMRGFKPDRVETALRDAITRQPASGVTRCVIGLIDAGNREHLDVLSHYAEEDILVPLQRATIDGIRSWVTPTDALTAFNAPEDRRRLFSTTGGWPILLNQAAELAATRHSAPDICRTLHDALATAAGANRFLEAAALTGPALRDIVHDLSELDEPLAVDDLVDLLASDHPTAAAALATLRHLSALTETPGTDDSALEAIVATAWRAHGPR</sequence>
<feature type="compositionally biased region" description="Low complexity" evidence="1">
    <location>
        <begin position="510"/>
        <end position="524"/>
    </location>
</feature>